<proteinExistence type="inferred from homology"/>
<dbReference type="GO" id="GO:0006511">
    <property type="term" value="P:ubiquitin-dependent protein catabolic process"/>
    <property type="evidence" value="ECO:0007669"/>
    <property type="project" value="InterPro"/>
</dbReference>
<dbReference type="AlphaFoldDB" id="A0AAD7TWH7"/>
<dbReference type="PANTHER" id="PTHR20648">
    <property type="entry name" value="ELONGIN-C"/>
    <property type="match status" value="1"/>
</dbReference>
<name>A0AAD7TWH7_9APHY</name>
<dbReference type="InterPro" id="IPR011333">
    <property type="entry name" value="SKP1/BTB/POZ_sf"/>
</dbReference>
<dbReference type="SUPFAM" id="SSF54695">
    <property type="entry name" value="POZ domain"/>
    <property type="match status" value="1"/>
</dbReference>
<comment type="similarity">
    <text evidence="2">Belongs to the SKP1 family.</text>
</comment>
<dbReference type="SMART" id="SM00512">
    <property type="entry name" value="Skp1"/>
    <property type="match status" value="1"/>
</dbReference>
<comment type="caution">
    <text evidence="5">The sequence shown here is derived from an EMBL/GenBank/DDBJ whole genome shotgun (WGS) entry which is preliminary data.</text>
</comment>
<reference evidence="5" key="1">
    <citation type="submission" date="2022-11" db="EMBL/GenBank/DDBJ databases">
        <title>Genome Sequence of Cubamyces cubensis.</title>
        <authorList>
            <person name="Buettner E."/>
        </authorList>
    </citation>
    <scope>NUCLEOTIDE SEQUENCE</scope>
    <source>
        <strain evidence="5">MPL-01</strain>
    </source>
</reference>
<sequence length="143" mass="16497">MAEDSTSMQVEEKDKMNEWVRLTTPDGYEYLIKRKVAMCSGTLRNSLSAESSFSEALSNTSHTTERAIIVEKLCEYLTYKSLYESAKKNEEIPDFQERVYPEISLELLVAADYYDDWPMQHAFQRDAMRPNLAQARLPAKPEA</sequence>
<accession>A0AAD7TWH7</accession>
<gene>
    <name evidence="5" type="ORF">ONZ51_g5427</name>
</gene>
<dbReference type="EMBL" id="JAPEVG010000117">
    <property type="protein sequence ID" value="KAJ8482326.1"/>
    <property type="molecule type" value="Genomic_DNA"/>
</dbReference>
<dbReference type="InterPro" id="IPR039948">
    <property type="entry name" value="ELC1"/>
</dbReference>
<evidence type="ECO:0000313" key="6">
    <source>
        <dbReference type="Proteomes" id="UP001215151"/>
    </source>
</evidence>
<dbReference type="Gene3D" id="3.30.710.10">
    <property type="entry name" value="Potassium Channel Kv1.1, Chain A"/>
    <property type="match status" value="1"/>
</dbReference>
<evidence type="ECO:0000313" key="5">
    <source>
        <dbReference type="EMBL" id="KAJ8482326.1"/>
    </source>
</evidence>
<dbReference type="FunFam" id="3.30.710.10:FF:000035">
    <property type="entry name" value="Elongin C transcription elongation factor"/>
    <property type="match status" value="1"/>
</dbReference>
<dbReference type="InterPro" id="IPR001232">
    <property type="entry name" value="SKP1-like"/>
</dbReference>
<keyword evidence="4" id="KW-0539">Nucleus</keyword>
<evidence type="ECO:0000256" key="2">
    <source>
        <dbReference type="ARBA" id="ARBA00009993"/>
    </source>
</evidence>
<keyword evidence="6" id="KW-1185">Reference proteome</keyword>
<evidence type="ECO:0000256" key="3">
    <source>
        <dbReference type="ARBA" id="ARBA00021347"/>
    </source>
</evidence>
<organism evidence="5 6">
    <name type="scientific">Trametes cubensis</name>
    <dbReference type="NCBI Taxonomy" id="1111947"/>
    <lineage>
        <taxon>Eukaryota</taxon>
        <taxon>Fungi</taxon>
        <taxon>Dikarya</taxon>
        <taxon>Basidiomycota</taxon>
        <taxon>Agaricomycotina</taxon>
        <taxon>Agaricomycetes</taxon>
        <taxon>Polyporales</taxon>
        <taxon>Polyporaceae</taxon>
        <taxon>Trametes</taxon>
    </lineage>
</organism>
<protein>
    <recommendedName>
        <fullName evidence="3">Elongin-C</fullName>
    </recommendedName>
</protein>
<comment type="subcellular location">
    <subcellularLocation>
        <location evidence="1">Nucleus</location>
    </subcellularLocation>
</comment>
<dbReference type="Proteomes" id="UP001215151">
    <property type="component" value="Unassembled WGS sequence"/>
</dbReference>
<evidence type="ECO:0000256" key="4">
    <source>
        <dbReference type="ARBA" id="ARBA00023242"/>
    </source>
</evidence>
<dbReference type="GO" id="GO:0005634">
    <property type="term" value="C:nucleus"/>
    <property type="evidence" value="ECO:0007669"/>
    <property type="project" value="UniProtKB-SubCell"/>
</dbReference>
<evidence type="ECO:0000256" key="1">
    <source>
        <dbReference type="ARBA" id="ARBA00004123"/>
    </source>
</evidence>